<feature type="compositionally biased region" description="Polar residues" evidence="1">
    <location>
        <begin position="145"/>
        <end position="156"/>
    </location>
</feature>
<feature type="region of interest" description="Disordered" evidence="1">
    <location>
        <begin position="260"/>
        <end position="281"/>
    </location>
</feature>
<feature type="compositionally biased region" description="Pro residues" evidence="1">
    <location>
        <begin position="59"/>
        <end position="69"/>
    </location>
</feature>
<proteinExistence type="predicted"/>
<evidence type="ECO:0000313" key="2">
    <source>
        <dbReference type="EMBL" id="CAI8606688.1"/>
    </source>
</evidence>
<feature type="compositionally biased region" description="Polar residues" evidence="1">
    <location>
        <begin position="71"/>
        <end position="82"/>
    </location>
</feature>
<protein>
    <submittedName>
        <fullName evidence="2">Uncharacterized protein</fullName>
    </submittedName>
</protein>
<dbReference type="EMBL" id="OX451739">
    <property type="protein sequence ID" value="CAI8606688.1"/>
    <property type="molecule type" value="Genomic_DNA"/>
</dbReference>
<feature type="region of interest" description="Disordered" evidence="1">
    <location>
        <begin position="192"/>
        <end position="232"/>
    </location>
</feature>
<organism evidence="2 3">
    <name type="scientific">Vicia faba</name>
    <name type="common">Broad bean</name>
    <name type="synonym">Faba vulgaris</name>
    <dbReference type="NCBI Taxonomy" id="3906"/>
    <lineage>
        <taxon>Eukaryota</taxon>
        <taxon>Viridiplantae</taxon>
        <taxon>Streptophyta</taxon>
        <taxon>Embryophyta</taxon>
        <taxon>Tracheophyta</taxon>
        <taxon>Spermatophyta</taxon>
        <taxon>Magnoliopsida</taxon>
        <taxon>eudicotyledons</taxon>
        <taxon>Gunneridae</taxon>
        <taxon>Pentapetalae</taxon>
        <taxon>rosids</taxon>
        <taxon>fabids</taxon>
        <taxon>Fabales</taxon>
        <taxon>Fabaceae</taxon>
        <taxon>Papilionoideae</taxon>
        <taxon>50 kb inversion clade</taxon>
        <taxon>NPAAA clade</taxon>
        <taxon>Hologalegina</taxon>
        <taxon>IRL clade</taxon>
        <taxon>Fabeae</taxon>
        <taxon>Vicia</taxon>
    </lineage>
</organism>
<feature type="region of interest" description="Disordered" evidence="1">
    <location>
        <begin position="53"/>
        <end position="93"/>
    </location>
</feature>
<name>A0AAV1AC74_VICFA</name>
<feature type="compositionally biased region" description="Polar residues" evidence="1">
    <location>
        <begin position="192"/>
        <end position="203"/>
    </location>
</feature>
<accession>A0AAV1AC74</accession>
<evidence type="ECO:0000256" key="1">
    <source>
        <dbReference type="SAM" id="MobiDB-lite"/>
    </source>
</evidence>
<dbReference type="AlphaFoldDB" id="A0AAV1AC74"/>
<feature type="compositionally biased region" description="Basic and acidic residues" evidence="1">
    <location>
        <begin position="208"/>
        <end position="232"/>
    </location>
</feature>
<dbReference type="Proteomes" id="UP001157006">
    <property type="component" value="Chromosome 4"/>
</dbReference>
<gene>
    <name evidence="2" type="ORF">VFH_IV002760</name>
</gene>
<keyword evidence="3" id="KW-1185">Reference proteome</keyword>
<feature type="region of interest" description="Disordered" evidence="1">
    <location>
        <begin position="141"/>
        <end position="178"/>
    </location>
</feature>
<feature type="compositionally biased region" description="Basic and acidic residues" evidence="1">
    <location>
        <begin position="272"/>
        <end position="281"/>
    </location>
</feature>
<evidence type="ECO:0000313" key="3">
    <source>
        <dbReference type="Proteomes" id="UP001157006"/>
    </source>
</evidence>
<sequence length="316" mass="35772">MKDAIYTRHYLAAAHSEYYNSLCLTDSALCTFAIGEPLSVSDDIPAIFVNTSTKNINHPPHPPSPPPPAANVTTTSKFPNVSETRHRKPPQKLPHILSESSICSTPRSEFPNWFILIAHQTLSTASETSSIWNWENFHPTPSPPTSEYFQQRSKPPNHNPKGPKFEVPGSDSPPESFYNKFHSKVHLQNLEIKSSKVSSQNPQLRIRIRPDAEDTASERSDPEPDRSETKREEVRCSYWDDFYDSTSSLDKEEVIAGLRSSMKSESVSDDGVPAKEDKKTSEEVIKEKISYRRCYRLIGYNLLEFQSVEENSVSLE</sequence>
<reference evidence="2 3" key="1">
    <citation type="submission" date="2023-01" db="EMBL/GenBank/DDBJ databases">
        <authorList>
            <person name="Kreplak J."/>
        </authorList>
    </citation>
    <scope>NUCLEOTIDE SEQUENCE [LARGE SCALE GENOMIC DNA]</scope>
</reference>